<evidence type="ECO:0000313" key="8">
    <source>
        <dbReference type="EMBL" id="GHA00427.1"/>
    </source>
</evidence>
<proteinExistence type="inferred from homology"/>
<evidence type="ECO:0000256" key="1">
    <source>
        <dbReference type="ARBA" id="ARBA00001933"/>
    </source>
</evidence>
<gene>
    <name evidence="8" type="ORF">GCM10008090_06490</name>
</gene>
<reference evidence="8" key="2">
    <citation type="submission" date="2020-09" db="EMBL/GenBank/DDBJ databases">
        <authorList>
            <person name="Sun Q."/>
            <person name="Kim S."/>
        </authorList>
    </citation>
    <scope>NUCLEOTIDE SEQUENCE</scope>
    <source>
        <strain evidence="8">KCTC 12711</strain>
    </source>
</reference>
<organism evidence="8 9">
    <name type="scientific">Arenicella chitinivorans</name>
    <dbReference type="NCBI Taxonomy" id="1329800"/>
    <lineage>
        <taxon>Bacteria</taxon>
        <taxon>Pseudomonadati</taxon>
        <taxon>Pseudomonadota</taxon>
        <taxon>Gammaproteobacteria</taxon>
        <taxon>Arenicellales</taxon>
        <taxon>Arenicellaceae</taxon>
        <taxon>Arenicella</taxon>
    </lineage>
</organism>
<keyword evidence="9" id="KW-1185">Reference proteome</keyword>
<name>A0A918RIR7_9GAMM</name>
<dbReference type="EMBL" id="BMXA01000001">
    <property type="protein sequence ID" value="GHA00427.1"/>
    <property type="molecule type" value="Genomic_DNA"/>
</dbReference>
<dbReference type="Gene3D" id="3.90.1150.10">
    <property type="entry name" value="Aspartate Aminotransferase, domain 1"/>
    <property type="match status" value="1"/>
</dbReference>
<accession>A0A918RIR7</accession>
<keyword evidence="4 6" id="KW-0663">Pyridoxal phosphate</keyword>
<dbReference type="GO" id="GO:0019752">
    <property type="term" value="P:carboxylic acid metabolic process"/>
    <property type="evidence" value="ECO:0007669"/>
    <property type="project" value="InterPro"/>
</dbReference>
<evidence type="ECO:0000256" key="7">
    <source>
        <dbReference type="RuleBase" id="RU000382"/>
    </source>
</evidence>
<comment type="caution">
    <text evidence="8">The sequence shown here is derived from an EMBL/GenBank/DDBJ whole genome shotgun (WGS) entry which is preliminary data.</text>
</comment>
<keyword evidence="3" id="KW-0210">Decarboxylase</keyword>
<protein>
    <submittedName>
        <fullName evidence="8">Aspartate aminotransferase family protein</fullName>
    </submittedName>
</protein>
<dbReference type="Pfam" id="PF00282">
    <property type="entry name" value="Pyridoxal_deC"/>
    <property type="match status" value="1"/>
</dbReference>
<reference evidence="8" key="1">
    <citation type="journal article" date="2014" name="Int. J. Syst. Evol. Microbiol.">
        <title>Complete genome sequence of Corynebacterium casei LMG S-19264T (=DSM 44701T), isolated from a smear-ripened cheese.</title>
        <authorList>
            <consortium name="US DOE Joint Genome Institute (JGI-PGF)"/>
            <person name="Walter F."/>
            <person name="Albersmeier A."/>
            <person name="Kalinowski J."/>
            <person name="Ruckert C."/>
        </authorList>
    </citation>
    <scope>NUCLEOTIDE SEQUENCE</scope>
    <source>
        <strain evidence="8">KCTC 12711</strain>
    </source>
</reference>
<comment type="similarity">
    <text evidence="2 7">Belongs to the group II decarboxylase family.</text>
</comment>
<dbReference type="InterPro" id="IPR015422">
    <property type="entry name" value="PyrdxlP-dep_Trfase_small"/>
</dbReference>
<evidence type="ECO:0000256" key="3">
    <source>
        <dbReference type="ARBA" id="ARBA00022793"/>
    </source>
</evidence>
<dbReference type="InterPro" id="IPR010977">
    <property type="entry name" value="Aromatic_deC"/>
</dbReference>
<keyword evidence="8" id="KW-0032">Aminotransferase</keyword>
<dbReference type="GO" id="GO:0016831">
    <property type="term" value="F:carboxy-lyase activity"/>
    <property type="evidence" value="ECO:0007669"/>
    <property type="project" value="UniProtKB-KW"/>
</dbReference>
<dbReference type="RefSeq" id="WP_189398557.1">
    <property type="nucleotide sequence ID" value="NZ_BMXA01000001.1"/>
</dbReference>
<dbReference type="PANTHER" id="PTHR11999">
    <property type="entry name" value="GROUP II PYRIDOXAL-5-PHOSPHATE DECARBOXYLASE"/>
    <property type="match status" value="1"/>
</dbReference>
<evidence type="ECO:0000313" key="9">
    <source>
        <dbReference type="Proteomes" id="UP000614811"/>
    </source>
</evidence>
<dbReference type="Gene3D" id="3.40.640.10">
    <property type="entry name" value="Type I PLP-dependent aspartate aminotransferase-like (Major domain)"/>
    <property type="match status" value="1"/>
</dbReference>
<evidence type="ECO:0000256" key="6">
    <source>
        <dbReference type="PIRSR" id="PIRSR602129-50"/>
    </source>
</evidence>
<sequence length="459" mass="49594">MNSHADQTIAGLKLGAQLAEAYLQQIHQRHVAPKPSALTELAALDCELPEQPTRPSDTLSLLDRAGSPATVATTGGRFFGLVVGGALPATVGSRVLNAAWDQLATTQDCSPVALQLERTAARWLLDLLRLPAHASVGYVTGTTMGNFTCLAAARHRQLQKLGWDVEQHGLYGAPPLRVIASEEIHVTVTKVLSLLGLGKQNVLSIETDSNGAMRADKLPELGPDCIVLTQAGNVNSGAIDPIGRIAERAHAADAWVHVDGAFGLWARVNPELNAMTRGIELADSWVTDAHKWLNTPYDCGVAICRHSSAIHAAMSTVAPYFTSDSHVAPKDMVPELSRSARAMDVWAALHSLGREGLGDLIQRCCRHAQMAAHSLRSMGFDIVNDVVLNQVVVSHPTDHHQLAKIAEIVQRSGEAWFGVTHWKQRDAFRLSFSSWATTDEDLERLLNAIQLAARQLGLK</sequence>
<dbReference type="SUPFAM" id="SSF53383">
    <property type="entry name" value="PLP-dependent transferases"/>
    <property type="match status" value="1"/>
</dbReference>
<evidence type="ECO:0000256" key="5">
    <source>
        <dbReference type="ARBA" id="ARBA00023239"/>
    </source>
</evidence>
<keyword evidence="8" id="KW-0808">Transferase</keyword>
<dbReference type="InterPro" id="IPR002129">
    <property type="entry name" value="PyrdxlP-dep_de-COase"/>
</dbReference>
<comment type="cofactor">
    <cofactor evidence="1 6 7">
        <name>pyridoxal 5'-phosphate</name>
        <dbReference type="ChEBI" id="CHEBI:597326"/>
    </cofactor>
</comment>
<dbReference type="GO" id="GO:0030170">
    <property type="term" value="F:pyridoxal phosphate binding"/>
    <property type="evidence" value="ECO:0007669"/>
    <property type="project" value="InterPro"/>
</dbReference>
<dbReference type="AlphaFoldDB" id="A0A918RIR7"/>
<dbReference type="Proteomes" id="UP000614811">
    <property type="component" value="Unassembled WGS sequence"/>
</dbReference>
<feature type="modified residue" description="N6-(pyridoxal phosphate)lysine" evidence="6">
    <location>
        <position position="291"/>
    </location>
</feature>
<keyword evidence="5 7" id="KW-0456">Lyase</keyword>
<evidence type="ECO:0000256" key="2">
    <source>
        <dbReference type="ARBA" id="ARBA00009533"/>
    </source>
</evidence>
<evidence type="ECO:0000256" key="4">
    <source>
        <dbReference type="ARBA" id="ARBA00022898"/>
    </source>
</evidence>
<dbReference type="InterPro" id="IPR015424">
    <property type="entry name" value="PyrdxlP-dep_Trfase"/>
</dbReference>
<dbReference type="PANTHER" id="PTHR11999:SF70">
    <property type="entry name" value="MIP05841P"/>
    <property type="match status" value="1"/>
</dbReference>
<dbReference type="InterPro" id="IPR015421">
    <property type="entry name" value="PyrdxlP-dep_Trfase_major"/>
</dbReference>
<dbReference type="GO" id="GO:0008483">
    <property type="term" value="F:transaminase activity"/>
    <property type="evidence" value="ECO:0007669"/>
    <property type="project" value="UniProtKB-KW"/>
</dbReference>